<dbReference type="CDD" id="cd06583">
    <property type="entry name" value="PGRP"/>
    <property type="match status" value="1"/>
</dbReference>
<comment type="catalytic activity">
    <reaction evidence="1">
        <text>Hydrolyzes the link between N-acetylmuramoyl residues and L-amino acid residues in certain cell-wall glycopeptides.</text>
        <dbReference type="EC" id="3.5.1.28"/>
    </reaction>
</comment>
<evidence type="ECO:0000313" key="6">
    <source>
        <dbReference type="EMBL" id="MDX6189280.1"/>
    </source>
</evidence>
<dbReference type="Proteomes" id="UP001273350">
    <property type="component" value="Unassembled WGS sequence"/>
</dbReference>
<dbReference type="InterPro" id="IPR036505">
    <property type="entry name" value="Amidase/PGRP_sf"/>
</dbReference>
<organism evidence="6 7">
    <name type="scientific">Flavobacterium cupriresistens</name>
    <dbReference type="NCBI Taxonomy" id="2893885"/>
    <lineage>
        <taxon>Bacteria</taxon>
        <taxon>Pseudomonadati</taxon>
        <taxon>Bacteroidota</taxon>
        <taxon>Flavobacteriia</taxon>
        <taxon>Flavobacteriales</taxon>
        <taxon>Flavobacteriaceae</taxon>
        <taxon>Flavobacterium</taxon>
    </lineage>
</organism>
<evidence type="ECO:0000256" key="3">
    <source>
        <dbReference type="ARBA" id="ARBA00022801"/>
    </source>
</evidence>
<protein>
    <recommendedName>
        <fullName evidence="2">N-acetylmuramoyl-L-alanine amidase</fullName>
        <ecNumber evidence="2">3.5.1.28</ecNumber>
    </recommendedName>
</protein>
<keyword evidence="3 6" id="KW-0378">Hydrolase</keyword>
<evidence type="ECO:0000256" key="1">
    <source>
        <dbReference type="ARBA" id="ARBA00001561"/>
    </source>
</evidence>
<keyword evidence="4" id="KW-0961">Cell wall biogenesis/degradation</keyword>
<dbReference type="Gene3D" id="3.40.80.10">
    <property type="entry name" value="Peptidoglycan recognition protein-like"/>
    <property type="match status" value="1"/>
</dbReference>
<comment type="caution">
    <text evidence="6">The sequence shown here is derived from an EMBL/GenBank/DDBJ whole genome shotgun (WGS) entry which is preliminary data.</text>
</comment>
<sequence length="304" mass="34222">MEIKKDWLVPDTVTDKIKKLVSPNARYTIVPKFLVIHYTAGDTVESALNWFMTPQDKGNPDRIAAHIVVDVDGSITQLVPFNRRANHAGYSVWDKVSGFNDHSIGIEIVNPGYLEKLTDGSYRRRVGTDKNKKPVYKTYPATIASKLHVGNHKHKFWTDPDNHLWFKFPKAQLDAVYKLSGLLISQYELTTAIGHDDISPARKPDPGPAFPWDDFKIAVFGKTDTVGKIFKVTENGTNFRSGPSKENTPIKSLKKDYEVGLIETNSSWNKVYLVNDKKDVVNSDGGSKKEIGWIHNSLLVLKDI</sequence>
<keyword evidence="7" id="KW-1185">Reference proteome</keyword>
<dbReference type="EMBL" id="JAWXVI010000004">
    <property type="protein sequence ID" value="MDX6189280.1"/>
    <property type="molecule type" value="Genomic_DNA"/>
</dbReference>
<accession>A0ABU4RCV1</accession>
<evidence type="ECO:0000313" key="7">
    <source>
        <dbReference type="Proteomes" id="UP001273350"/>
    </source>
</evidence>
<evidence type="ECO:0000256" key="4">
    <source>
        <dbReference type="ARBA" id="ARBA00023316"/>
    </source>
</evidence>
<name>A0ABU4RCV1_9FLAO</name>
<evidence type="ECO:0000256" key="2">
    <source>
        <dbReference type="ARBA" id="ARBA00011901"/>
    </source>
</evidence>
<evidence type="ECO:0000259" key="5">
    <source>
        <dbReference type="SMART" id="SM00644"/>
    </source>
</evidence>
<dbReference type="InterPro" id="IPR002502">
    <property type="entry name" value="Amidase_domain"/>
</dbReference>
<dbReference type="GO" id="GO:0008745">
    <property type="term" value="F:N-acetylmuramoyl-L-alanine amidase activity"/>
    <property type="evidence" value="ECO:0007669"/>
    <property type="project" value="UniProtKB-EC"/>
</dbReference>
<dbReference type="SMART" id="SM00644">
    <property type="entry name" value="Ami_2"/>
    <property type="match status" value="1"/>
</dbReference>
<dbReference type="PANTHER" id="PTHR30417">
    <property type="entry name" value="N-ACETYLMURAMOYL-L-ALANINE AMIDASE AMID"/>
    <property type="match status" value="1"/>
</dbReference>
<dbReference type="SUPFAM" id="SSF55846">
    <property type="entry name" value="N-acetylmuramoyl-L-alanine amidase-like"/>
    <property type="match status" value="1"/>
</dbReference>
<proteinExistence type="predicted"/>
<dbReference type="EC" id="3.5.1.28" evidence="2"/>
<dbReference type="Pfam" id="PF01510">
    <property type="entry name" value="Amidase_2"/>
    <property type="match status" value="1"/>
</dbReference>
<feature type="domain" description="N-acetylmuramoyl-L-alanine amidase" evidence="5">
    <location>
        <begin position="20"/>
        <end position="207"/>
    </location>
</feature>
<dbReference type="RefSeq" id="WP_230001989.1">
    <property type="nucleotide sequence ID" value="NZ_CP087134.1"/>
</dbReference>
<dbReference type="Gene3D" id="2.30.30.40">
    <property type="entry name" value="SH3 Domains"/>
    <property type="match status" value="1"/>
</dbReference>
<dbReference type="PANTHER" id="PTHR30417:SF1">
    <property type="entry name" value="N-ACETYLMURAMOYL-L-ALANINE AMIDASE AMID"/>
    <property type="match status" value="1"/>
</dbReference>
<dbReference type="InterPro" id="IPR051206">
    <property type="entry name" value="NAMLAA_amidase_2"/>
</dbReference>
<reference evidence="6 7" key="1">
    <citation type="submission" date="2023-11" db="EMBL/GenBank/DDBJ databases">
        <title>Unpublished Manusciprt.</title>
        <authorList>
            <person name="Saticioglu I.B."/>
            <person name="Ay H."/>
            <person name="Ajmi N."/>
            <person name="Altun S."/>
            <person name="Duman M."/>
        </authorList>
    </citation>
    <scope>NUCLEOTIDE SEQUENCE [LARGE SCALE GENOMIC DNA]</scope>
    <source>
        <strain evidence="6 7">Fl-318</strain>
    </source>
</reference>
<gene>
    <name evidence="6" type="ORF">SGQ83_07980</name>
</gene>